<gene>
    <name evidence="1" type="ORF">RHP51_04915</name>
</gene>
<evidence type="ECO:0000313" key="1">
    <source>
        <dbReference type="EMBL" id="WNH10042.1"/>
    </source>
</evidence>
<accession>A0ABY9XW57</accession>
<sequence length="445" mass="49357">MAFTLNAAANPVSPSGQLASANTYIDPYTYDLVHRPDQISKLHLQRGKGKLFSFCAYSGSLQPFASDQVRWQELGDLHQASVAATRVADEITTPSAHNLRVGETIILSDGLAQNQATVTAITSSTVFTAKNKKNAAWAIGVSGITLFKFSNSWGKGEGNFTTGREDNPVNKVNYPQIIKDIYIENESDMAHLTWIETPQYAGGEGWYNVELARTEDAYDNLIELTHLLHERAESGSDSVVAGYERGMKGIVQQIEEGGHTGTETITTTDELSDIVFRIKQEGGSTDYAWWKDHAQSAAFRKMLANENAYFTGGTNYGMFNNNPEMALHLGFKSVFVDGVSFHSQDLRVFDEPQLLGAAAISNTSIQSLMMPMGDKKVLENGQEYDQPFLTIRYREMGGINRFKKTKFFGGVFGTPHKIDTMEMHIETEMTNQVIGANQFFVFKRS</sequence>
<dbReference type="RefSeq" id="WP_415866391.1">
    <property type="nucleotide sequence ID" value="NZ_CP134537.1"/>
</dbReference>
<proteinExistence type="predicted"/>
<dbReference type="EMBL" id="CP134537">
    <property type="protein sequence ID" value="WNH10042.1"/>
    <property type="molecule type" value="Genomic_DNA"/>
</dbReference>
<protein>
    <submittedName>
        <fullName evidence="1">Uncharacterized protein</fullName>
    </submittedName>
</protein>
<dbReference type="Proteomes" id="UP001302806">
    <property type="component" value="Chromosome"/>
</dbReference>
<reference evidence="1 2" key="1">
    <citation type="submission" date="2023-09" db="EMBL/GenBank/DDBJ databases">
        <title>Thalassobella suaedae gen. nov., sp. nov., a marine bacterium of the family Flavobacteriaceae isolated from a halophyte Suaeda japonica.</title>
        <authorList>
            <person name="Lee S.Y."/>
            <person name="Hwang C.Y."/>
        </authorList>
    </citation>
    <scope>NUCLEOTIDE SEQUENCE [LARGE SCALE GENOMIC DNA]</scope>
    <source>
        <strain evidence="1 2">HL-DH14</strain>
    </source>
</reference>
<organism evidence="1 2">
    <name type="scientific">Thalassobellus suaedae</name>
    <dbReference type="NCBI Taxonomy" id="3074124"/>
    <lineage>
        <taxon>Bacteria</taxon>
        <taxon>Pseudomonadati</taxon>
        <taxon>Bacteroidota</taxon>
        <taxon>Flavobacteriia</taxon>
        <taxon>Flavobacteriales</taxon>
        <taxon>Flavobacteriaceae</taxon>
        <taxon>Thalassobellus</taxon>
    </lineage>
</organism>
<evidence type="ECO:0000313" key="2">
    <source>
        <dbReference type="Proteomes" id="UP001302806"/>
    </source>
</evidence>
<name>A0ABY9XW57_9FLAO</name>